<keyword evidence="17" id="KW-1185">Reference proteome</keyword>
<keyword evidence="9" id="KW-0496">Mitochondrion</keyword>
<feature type="domain" description="Peptidase M16 C-terminal" evidence="15">
    <location>
        <begin position="262"/>
        <end position="464"/>
    </location>
</feature>
<dbReference type="HOGENOM" id="CLU_009902_5_2_1"/>
<dbReference type="GO" id="GO:0046872">
    <property type="term" value="F:metal ion binding"/>
    <property type="evidence" value="ECO:0007669"/>
    <property type="project" value="InterPro"/>
</dbReference>
<accession>B4MR02</accession>
<dbReference type="EMBL" id="CH963849">
    <property type="protein sequence ID" value="EDW74541.1"/>
    <property type="molecule type" value="Genomic_DNA"/>
</dbReference>
<evidence type="ECO:0000256" key="11">
    <source>
        <dbReference type="ARBA" id="ARBA00030006"/>
    </source>
</evidence>
<dbReference type="InterPro" id="IPR007863">
    <property type="entry name" value="Peptidase_M16_C"/>
</dbReference>
<evidence type="ECO:0000256" key="6">
    <source>
        <dbReference type="ARBA" id="ARBA00016741"/>
    </source>
</evidence>
<dbReference type="FunFam" id="3.30.830.10:FF:000014">
    <property type="entry name" value="Mitochondrial-processing peptidase alpha subunit, mitochondrial"/>
    <property type="match status" value="1"/>
</dbReference>
<evidence type="ECO:0000256" key="12">
    <source>
        <dbReference type="ARBA" id="ARBA00032315"/>
    </source>
</evidence>
<dbReference type="OrthoDB" id="277191at2759"/>
<dbReference type="eggNOG" id="KOG2067">
    <property type="taxonomic scope" value="Eukaryota"/>
</dbReference>
<dbReference type="STRING" id="7260.B4MR02"/>
<dbReference type="GO" id="GO:0006627">
    <property type="term" value="P:protein processing involved in protein targeting to mitochondrion"/>
    <property type="evidence" value="ECO:0007669"/>
    <property type="project" value="TreeGrafter"/>
</dbReference>
<evidence type="ECO:0000256" key="3">
    <source>
        <dbReference type="ARBA" id="ARBA00004305"/>
    </source>
</evidence>
<comment type="similarity">
    <text evidence="4 13">Belongs to the peptidase M16 family.</text>
</comment>
<dbReference type="InParanoid" id="B4MR02"/>
<dbReference type="InterPro" id="IPR050361">
    <property type="entry name" value="MPP/UQCRC_Complex"/>
</dbReference>
<dbReference type="Proteomes" id="UP000007798">
    <property type="component" value="Unassembled WGS sequence"/>
</dbReference>
<dbReference type="MEROPS" id="M16.985"/>
<dbReference type="InterPro" id="IPR001431">
    <property type="entry name" value="Pept_M16_Zn_BS"/>
</dbReference>
<dbReference type="PROSITE" id="PS00143">
    <property type="entry name" value="INSULINASE"/>
    <property type="match status" value="1"/>
</dbReference>
<dbReference type="PhylomeDB" id="B4MR02"/>
<keyword evidence="10" id="KW-0472">Membrane</keyword>
<dbReference type="FunFam" id="3.30.830.10:FF:000010">
    <property type="entry name" value="Mitochondrial-processing peptidase alpha subunit, mitochondrial"/>
    <property type="match status" value="1"/>
</dbReference>
<dbReference type="InterPro" id="IPR011765">
    <property type="entry name" value="Pept_M16_N"/>
</dbReference>
<name>B4MR02_DROWI</name>
<dbReference type="AlphaFoldDB" id="B4MR02"/>
<evidence type="ECO:0000256" key="10">
    <source>
        <dbReference type="ARBA" id="ARBA00023136"/>
    </source>
</evidence>
<dbReference type="PANTHER" id="PTHR11851">
    <property type="entry name" value="METALLOPROTEASE"/>
    <property type="match status" value="1"/>
</dbReference>
<organism evidence="17">
    <name type="scientific">Drosophila willistoni</name>
    <name type="common">Fruit fly</name>
    <dbReference type="NCBI Taxonomy" id="7260"/>
    <lineage>
        <taxon>Eukaryota</taxon>
        <taxon>Metazoa</taxon>
        <taxon>Ecdysozoa</taxon>
        <taxon>Arthropoda</taxon>
        <taxon>Hexapoda</taxon>
        <taxon>Insecta</taxon>
        <taxon>Pterygota</taxon>
        <taxon>Neoptera</taxon>
        <taxon>Endopterygota</taxon>
        <taxon>Diptera</taxon>
        <taxon>Brachycera</taxon>
        <taxon>Muscomorpha</taxon>
        <taxon>Ephydroidea</taxon>
        <taxon>Drosophilidae</taxon>
        <taxon>Drosophila</taxon>
        <taxon>Sophophora</taxon>
    </lineage>
</organism>
<gene>
    <name evidence="16" type="primary">Dwil\GK21348</name>
    <name evidence="16" type="ORF">Dwil_GK21348</name>
</gene>
<feature type="domain" description="Peptidase M16 N-terminal" evidence="14">
    <location>
        <begin position="108"/>
        <end position="256"/>
    </location>
</feature>
<evidence type="ECO:0000256" key="7">
    <source>
        <dbReference type="ARBA" id="ARBA00022792"/>
    </source>
</evidence>
<dbReference type="PANTHER" id="PTHR11851:SF49">
    <property type="entry name" value="MITOCHONDRIAL-PROCESSING PEPTIDASE SUBUNIT ALPHA"/>
    <property type="match status" value="1"/>
</dbReference>
<reference evidence="16 17" key="1">
    <citation type="journal article" date="2007" name="Nature">
        <title>Evolution of genes and genomes on the Drosophila phylogeny.</title>
        <authorList>
            <consortium name="Drosophila 12 Genomes Consortium"/>
            <person name="Clark A.G."/>
            <person name="Eisen M.B."/>
            <person name="Smith D.R."/>
            <person name="Bergman C.M."/>
            <person name="Oliver B."/>
            <person name="Markow T.A."/>
            <person name="Kaufman T.C."/>
            <person name="Kellis M."/>
            <person name="Gelbart W."/>
            <person name="Iyer V.N."/>
            <person name="Pollard D.A."/>
            <person name="Sackton T.B."/>
            <person name="Larracuente A.M."/>
            <person name="Singh N.D."/>
            <person name="Abad J.P."/>
            <person name="Abt D.N."/>
            <person name="Adryan B."/>
            <person name="Aguade M."/>
            <person name="Akashi H."/>
            <person name="Anderson W.W."/>
            <person name="Aquadro C.F."/>
            <person name="Ardell D.H."/>
            <person name="Arguello R."/>
            <person name="Artieri C.G."/>
            <person name="Barbash D.A."/>
            <person name="Barker D."/>
            <person name="Barsanti P."/>
            <person name="Batterham P."/>
            <person name="Batzoglou S."/>
            <person name="Begun D."/>
            <person name="Bhutkar A."/>
            <person name="Blanco E."/>
            <person name="Bosak S.A."/>
            <person name="Bradley R.K."/>
            <person name="Brand A.D."/>
            <person name="Brent M.R."/>
            <person name="Brooks A.N."/>
            <person name="Brown R.H."/>
            <person name="Butlin R.K."/>
            <person name="Caggese C."/>
            <person name="Calvi B.R."/>
            <person name="Bernardo de Carvalho A."/>
            <person name="Caspi A."/>
            <person name="Castrezana S."/>
            <person name="Celniker S.E."/>
            <person name="Chang J.L."/>
            <person name="Chapple C."/>
            <person name="Chatterji S."/>
            <person name="Chinwalla A."/>
            <person name="Civetta A."/>
            <person name="Clifton S.W."/>
            <person name="Comeron J.M."/>
            <person name="Costello J.C."/>
            <person name="Coyne J.A."/>
            <person name="Daub J."/>
            <person name="David R.G."/>
            <person name="Delcher A.L."/>
            <person name="Delehaunty K."/>
            <person name="Do C.B."/>
            <person name="Ebling H."/>
            <person name="Edwards K."/>
            <person name="Eickbush T."/>
            <person name="Evans J.D."/>
            <person name="Filipski A."/>
            <person name="Findeiss S."/>
            <person name="Freyhult E."/>
            <person name="Fulton L."/>
            <person name="Fulton R."/>
            <person name="Garcia A.C."/>
            <person name="Gardiner A."/>
            <person name="Garfield D.A."/>
            <person name="Garvin B.E."/>
            <person name="Gibson G."/>
            <person name="Gilbert D."/>
            <person name="Gnerre S."/>
            <person name="Godfrey J."/>
            <person name="Good R."/>
            <person name="Gotea V."/>
            <person name="Gravely B."/>
            <person name="Greenberg A.J."/>
            <person name="Griffiths-Jones S."/>
            <person name="Gross S."/>
            <person name="Guigo R."/>
            <person name="Gustafson E.A."/>
            <person name="Haerty W."/>
            <person name="Hahn M.W."/>
            <person name="Halligan D.L."/>
            <person name="Halpern A.L."/>
            <person name="Halter G.M."/>
            <person name="Han M.V."/>
            <person name="Heger A."/>
            <person name="Hillier L."/>
            <person name="Hinrichs A.S."/>
            <person name="Holmes I."/>
            <person name="Hoskins R.A."/>
            <person name="Hubisz M.J."/>
            <person name="Hultmark D."/>
            <person name="Huntley M.A."/>
            <person name="Jaffe D.B."/>
            <person name="Jagadeeshan S."/>
            <person name="Jeck W.R."/>
            <person name="Johnson J."/>
            <person name="Jones C.D."/>
            <person name="Jordan W.C."/>
            <person name="Karpen G.H."/>
            <person name="Kataoka E."/>
            <person name="Keightley P.D."/>
            <person name="Kheradpour P."/>
            <person name="Kirkness E.F."/>
            <person name="Koerich L.B."/>
            <person name="Kristiansen K."/>
            <person name="Kudrna D."/>
            <person name="Kulathinal R.J."/>
            <person name="Kumar S."/>
            <person name="Kwok R."/>
            <person name="Lander E."/>
            <person name="Langley C.H."/>
            <person name="Lapoint R."/>
            <person name="Lazzaro B.P."/>
            <person name="Lee S.J."/>
            <person name="Levesque L."/>
            <person name="Li R."/>
            <person name="Lin C.F."/>
            <person name="Lin M.F."/>
            <person name="Lindblad-Toh K."/>
            <person name="Llopart A."/>
            <person name="Long M."/>
            <person name="Low L."/>
            <person name="Lozovsky E."/>
            <person name="Lu J."/>
            <person name="Luo M."/>
            <person name="Machado C.A."/>
            <person name="Makalowski W."/>
            <person name="Marzo M."/>
            <person name="Matsuda M."/>
            <person name="Matzkin L."/>
            <person name="McAllister B."/>
            <person name="McBride C.S."/>
            <person name="McKernan B."/>
            <person name="McKernan K."/>
            <person name="Mendez-Lago M."/>
            <person name="Minx P."/>
            <person name="Mollenhauer M.U."/>
            <person name="Montooth K."/>
            <person name="Mount S.M."/>
            <person name="Mu X."/>
            <person name="Myers E."/>
            <person name="Negre B."/>
            <person name="Newfeld S."/>
            <person name="Nielsen R."/>
            <person name="Noor M.A."/>
            <person name="O'Grady P."/>
            <person name="Pachter L."/>
            <person name="Papaceit M."/>
            <person name="Parisi M.J."/>
            <person name="Parisi M."/>
            <person name="Parts L."/>
            <person name="Pedersen J.S."/>
            <person name="Pesole G."/>
            <person name="Phillippy A.M."/>
            <person name="Ponting C.P."/>
            <person name="Pop M."/>
            <person name="Porcelli D."/>
            <person name="Powell J.R."/>
            <person name="Prohaska S."/>
            <person name="Pruitt K."/>
            <person name="Puig M."/>
            <person name="Quesneville H."/>
            <person name="Ram K.R."/>
            <person name="Rand D."/>
            <person name="Rasmussen M.D."/>
            <person name="Reed L.K."/>
            <person name="Reenan R."/>
            <person name="Reily A."/>
            <person name="Remington K.A."/>
            <person name="Rieger T.T."/>
            <person name="Ritchie M.G."/>
            <person name="Robin C."/>
            <person name="Rogers Y.H."/>
            <person name="Rohde C."/>
            <person name="Rozas J."/>
            <person name="Rubenfield M.J."/>
            <person name="Ruiz A."/>
            <person name="Russo S."/>
            <person name="Salzberg S.L."/>
            <person name="Sanchez-Gracia A."/>
            <person name="Saranga D.J."/>
            <person name="Sato H."/>
            <person name="Schaeffer S.W."/>
            <person name="Schatz M.C."/>
            <person name="Schlenke T."/>
            <person name="Schwartz R."/>
            <person name="Segarra C."/>
            <person name="Singh R.S."/>
            <person name="Sirot L."/>
            <person name="Sirota M."/>
            <person name="Sisneros N.B."/>
            <person name="Smith C.D."/>
            <person name="Smith T.F."/>
            <person name="Spieth J."/>
            <person name="Stage D.E."/>
            <person name="Stark A."/>
            <person name="Stephan W."/>
            <person name="Strausberg R.L."/>
            <person name="Strempel S."/>
            <person name="Sturgill D."/>
            <person name="Sutton G."/>
            <person name="Sutton G.G."/>
            <person name="Tao W."/>
            <person name="Teichmann S."/>
            <person name="Tobari Y.N."/>
            <person name="Tomimura Y."/>
            <person name="Tsolas J.M."/>
            <person name="Valente V.L."/>
            <person name="Venter E."/>
            <person name="Venter J.C."/>
            <person name="Vicario S."/>
            <person name="Vieira F.G."/>
            <person name="Vilella A.J."/>
            <person name="Villasante A."/>
            <person name="Walenz B."/>
            <person name="Wang J."/>
            <person name="Wasserman M."/>
            <person name="Watts T."/>
            <person name="Wilson D."/>
            <person name="Wilson R.K."/>
            <person name="Wing R.A."/>
            <person name="Wolfner M.F."/>
            <person name="Wong A."/>
            <person name="Wong G.K."/>
            <person name="Wu C.I."/>
            <person name="Wu G."/>
            <person name="Yamamoto D."/>
            <person name="Yang H.P."/>
            <person name="Yang S.P."/>
            <person name="Yorke J.A."/>
            <person name="Yoshida K."/>
            <person name="Zdobnov E."/>
            <person name="Zhang P."/>
            <person name="Zhang Y."/>
            <person name="Zimin A.V."/>
            <person name="Baldwin J."/>
            <person name="Abdouelleil A."/>
            <person name="Abdulkadir J."/>
            <person name="Abebe A."/>
            <person name="Abera B."/>
            <person name="Abreu J."/>
            <person name="Acer S.C."/>
            <person name="Aftuck L."/>
            <person name="Alexander A."/>
            <person name="An P."/>
            <person name="Anderson E."/>
            <person name="Anderson S."/>
            <person name="Arachi H."/>
            <person name="Azer M."/>
            <person name="Bachantsang P."/>
            <person name="Barry A."/>
            <person name="Bayul T."/>
            <person name="Berlin A."/>
            <person name="Bessette D."/>
            <person name="Bloom T."/>
            <person name="Blye J."/>
            <person name="Boguslavskiy L."/>
            <person name="Bonnet C."/>
            <person name="Boukhgalter B."/>
            <person name="Bourzgui I."/>
            <person name="Brown A."/>
            <person name="Cahill P."/>
            <person name="Channer S."/>
            <person name="Cheshatsang Y."/>
            <person name="Chuda L."/>
            <person name="Citroen M."/>
            <person name="Collymore A."/>
            <person name="Cooke P."/>
            <person name="Costello M."/>
            <person name="D'Aco K."/>
            <person name="Daza R."/>
            <person name="De Haan G."/>
            <person name="DeGray S."/>
            <person name="DeMaso C."/>
            <person name="Dhargay N."/>
            <person name="Dooley K."/>
            <person name="Dooley E."/>
            <person name="Doricent M."/>
            <person name="Dorje P."/>
            <person name="Dorjee K."/>
            <person name="Dupes A."/>
            <person name="Elong R."/>
            <person name="Falk J."/>
            <person name="Farina A."/>
            <person name="Faro S."/>
            <person name="Ferguson D."/>
            <person name="Fisher S."/>
            <person name="Foley C.D."/>
            <person name="Franke A."/>
            <person name="Friedrich D."/>
            <person name="Gadbois L."/>
            <person name="Gearin G."/>
            <person name="Gearin C.R."/>
            <person name="Giannoukos G."/>
            <person name="Goode T."/>
            <person name="Graham J."/>
            <person name="Grandbois E."/>
            <person name="Grewal S."/>
            <person name="Gyaltsen K."/>
            <person name="Hafez N."/>
            <person name="Hagos B."/>
            <person name="Hall J."/>
            <person name="Henson C."/>
            <person name="Hollinger A."/>
            <person name="Honan T."/>
            <person name="Huard M.D."/>
            <person name="Hughes L."/>
            <person name="Hurhula B."/>
            <person name="Husby M.E."/>
            <person name="Kamat A."/>
            <person name="Kanga B."/>
            <person name="Kashin S."/>
            <person name="Khazanovich D."/>
            <person name="Kisner P."/>
            <person name="Lance K."/>
            <person name="Lara M."/>
            <person name="Lee W."/>
            <person name="Lennon N."/>
            <person name="Letendre F."/>
            <person name="LeVine R."/>
            <person name="Lipovsky A."/>
            <person name="Liu X."/>
            <person name="Liu J."/>
            <person name="Liu S."/>
            <person name="Lokyitsang T."/>
            <person name="Lokyitsang Y."/>
            <person name="Lubonja R."/>
            <person name="Lui A."/>
            <person name="MacDonald P."/>
            <person name="Magnisalis V."/>
            <person name="Maru K."/>
            <person name="Matthews C."/>
            <person name="McCusker W."/>
            <person name="McDonough S."/>
            <person name="Mehta T."/>
            <person name="Meldrim J."/>
            <person name="Meneus L."/>
            <person name="Mihai O."/>
            <person name="Mihalev A."/>
            <person name="Mihova T."/>
            <person name="Mittelman R."/>
            <person name="Mlenga V."/>
            <person name="Montmayeur A."/>
            <person name="Mulrain L."/>
            <person name="Navidi A."/>
            <person name="Naylor J."/>
            <person name="Negash T."/>
            <person name="Nguyen T."/>
            <person name="Nguyen N."/>
            <person name="Nicol R."/>
            <person name="Norbu C."/>
            <person name="Norbu N."/>
            <person name="Novod N."/>
            <person name="O'Neill B."/>
            <person name="Osman S."/>
            <person name="Markiewicz E."/>
            <person name="Oyono O.L."/>
            <person name="Patti C."/>
            <person name="Phunkhang P."/>
            <person name="Pierre F."/>
            <person name="Priest M."/>
            <person name="Raghuraman S."/>
            <person name="Rege F."/>
            <person name="Reyes R."/>
            <person name="Rise C."/>
            <person name="Rogov P."/>
            <person name="Ross K."/>
            <person name="Ryan E."/>
            <person name="Settipalli S."/>
            <person name="Shea T."/>
            <person name="Sherpa N."/>
            <person name="Shi L."/>
            <person name="Shih D."/>
            <person name="Sparrow T."/>
            <person name="Spaulding J."/>
            <person name="Stalker J."/>
            <person name="Stange-Thomann N."/>
            <person name="Stavropoulos S."/>
            <person name="Stone C."/>
            <person name="Strader C."/>
            <person name="Tesfaye S."/>
            <person name="Thomson T."/>
            <person name="Thoulutsang Y."/>
            <person name="Thoulutsang D."/>
            <person name="Topham K."/>
            <person name="Topping I."/>
            <person name="Tsamla T."/>
            <person name="Vassiliev H."/>
            <person name="Vo A."/>
            <person name="Wangchuk T."/>
            <person name="Wangdi T."/>
            <person name="Weiand M."/>
            <person name="Wilkinson J."/>
            <person name="Wilson A."/>
            <person name="Yadav S."/>
            <person name="Young G."/>
            <person name="Yu Q."/>
            <person name="Zembek L."/>
            <person name="Zhong D."/>
            <person name="Zimmer A."/>
            <person name="Zwirko Z."/>
            <person name="Jaffe D.B."/>
            <person name="Alvarez P."/>
            <person name="Brockman W."/>
            <person name="Butler J."/>
            <person name="Chin C."/>
            <person name="Gnerre S."/>
            <person name="Grabherr M."/>
            <person name="Kleber M."/>
            <person name="Mauceli E."/>
            <person name="MacCallum I."/>
        </authorList>
    </citation>
    <scope>NUCLEOTIDE SEQUENCE [LARGE SCALE GENOMIC DNA]</scope>
    <source>
        <strain evidence="17">Tucson 14030-0811.24</strain>
    </source>
</reference>
<evidence type="ECO:0000256" key="5">
    <source>
        <dbReference type="ARBA" id="ARBA00011587"/>
    </source>
</evidence>
<evidence type="ECO:0000256" key="4">
    <source>
        <dbReference type="ARBA" id="ARBA00007261"/>
    </source>
</evidence>
<evidence type="ECO:0000259" key="14">
    <source>
        <dbReference type="Pfam" id="PF00675"/>
    </source>
</evidence>
<proteinExistence type="inferred from homology"/>
<comment type="subcellular location">
    <subcellularLocation>
        <location evidence="2">Mitochondrion inner membrane</location>
    </subcellularLocation>
    <subcellularLocation>
        <location evidence="3">Mitochondrion matrix</location>
    </subcellularLocation>
</comment>
<evidence type="ECO:0000256" key="1">
    <source>
        <dbReference type="ARBA" id="ARBA00002123"/>
    </source>
</evidence>
<dbReference type="SMR" id="B4MR02"/>
<sequence length="559" mass="61262">MNPRSIGMLKMLKLKNSWRSTLPRCFATKITTVGSDEIGSGTGIGQITGGVRNNEGGPHNVNNPSTKIVTHLPPLTEPLANLPEAVYAQPLADSAVTKVTTLANGLRIASEPRYGQFCTVGLVLDSGPRYEVAYPSGVSHFLEKLAFNSTVNFPNKDAILKELEKNGGICDCQSSRDTLIYAASIDSRAIDSVTRLLADVTLRPTLPEQEVNLARRAVSFELETLGMRPEQEPILMDMIHAAAYRDNTLGLPKLCPVTNLDSIDRQVLMNYLKYHHAPERMVIAGVGVDHEELVEHVTKYFVEDQAIWDTEKLSDSGPKQVDSSLAQYTGGLVKEDCEIPIYAAAGLPELAHVVLGFEGTSHQDNDFVPLCVLNIMMGGGGSFSAGGPGKGMYSRLYTKVLNRYHWMYSATAYNHAYTDTGLFCIHGSAPPQHMQEMVEVLARELISMADEPGSEELMRSKIQLQSMLLMNLESRPVVFEDVGRQVLVSGHRKRPEHFIQEIEKVKAADIQRVAQRLLASPPSVAARGDIHNLPEMSHITSALSGKGTSTLGRKLSLFK</sequence>
<dbReference type="SUPFAM" id="SSF63411">
    <property type="entry name" value="LuxS/MPP-like metallohydrolase"/>
    <property type="match status" value="2"/>
</dbReference>
<dbReference type="KEGG" id="dwi:6640635"/>
<evidence type="ECO:0000256" key="2">
    <source>
        <dbReference type="ARBA" id="ARBA00004273"/>
    </source>
</evidence>
<dbReference type="GO" id="GO:0004222">
    <property type="term" value="F:metalloendopeptidase activity"/>
    <property type="evidence" value="ECO:0007669"/>
    <property type="project" value="InterPro"/>
</dbReference>
<comment type="subunit">
    <text evidence="5">Heterodimer of PMPCA (alpha) and PMPCB (beta) subunits, forming the mitochondrial processing protease (MPP) in which PMPCA is involved in substrate recognition and binding and PMPCB is the catalytic subunit.</text>
</comment>
<dbReference type="Gene3D" id="3.30.830.10">
    <property type="entry name" value="Metalloenzyme, LuxS/M16 peptidase-like"/>
    <property type="match status" value="2"/>
</dbReference>
<dbReference type="MEROPS" id="M16.P01"/>
<evidence type="ECO:0000313" key="17">
    <source>
        <dbReference type="Proteomes" id="UP000007798"/>
    </source>
</evidence>
<dbReference type="GO" id="GO:0005759">
    <property type="term" value="C:mitochondrial matrix"/>
    <property type="evidence" value="ECO:0007669"/>
    <property type="project" value="UniProtKB-SubCell"/>
</dbReference>
<evidence type="ECO:0000256" key="13">
    <source>
        <dbReference type="RuleBase" id="RU004447"/>
    </source>
</evidence>
<protein>
    <recommendedName>
        <fullName evidence="6">Mitochondrial-processing peptidase subunit alpha</fullName>
    </recommendedName>
    <alternativeName>
        <fullName evidence="11">Alpha-MPP</fullName>
    </alternativeName>
    <alternativeName>
        <fullName evidence="12">Inactive zinc metalloprotease alpha</fullName>
    </alternativeName>
</protein>
<dbReference type="FunCoup" id="B4MR02">
    <property type="interactions" value="2559"/>
</dbReference>
<dbReference type="InterPro" id="IPR011249">
    <property type="entry name" value="Metalloenz_LuxS/M16"/>
</dbReference>
<keyword evidence="7" id="KW-0999">Mitochondrion inner membrane</keyword>
<evidence type="ECO:0000256" key="8">
    <source>
        <dbReference type="ARBA" id="ARBA00022946"/>
    </source>
</evidence>
<evidence type="ECO:0000259" key="15">
    <source>
        <dbReference type="Pfam" id="PF05193"/>
    </source>
</evidence>
<dbReference type="GO" id="GO:0005743">
    <property type="term" value="C:mitochondrial inner membrane"/>
    <property type="evidence" value="ECO:0007669"/>
    <property type="project" value="UniProtKB-SubCell"/>
</dbReference>
<comment type="function">
    <text evidence="1">Substrate recognition and binding subunit of the essential mitochondrial processing protease (MPP), which cleaves the mitochondrial sequence off newly imported precursors proteins.</text>
</comment>
<dbReference type="Pfam" id="PF05193">
    <property type="entry name" value="Peptidase_M16_C"/>
    <property type="match status" value="1"/>
</dbReference>
<dbReference type="OMA" id="LKYHHSP"/>
<evidence type="ECO:0000313" key="16">
    <source>
        <dbReference type="EMBL" id="EDW74541.1"/>
    </source>
</evidence>
<dbReference type="Pfam" id="PF00675">
    <property type="entry name" value="Peptidase_M16"/>
    <property type="match status" value="1"/>
</dbReference>
<keyword evidence="8" id="KW-0809">Transit peptide</keyword>
<evidence type="ECO:0000256" key="9">
    <source>
        <dbReference type="ARBA" id="ARBA00023128"/>
    </source>
</evidence>